<dbReference type="InterPro" id="IPR001841">
    <property type="entry name" value="Znf_RING"/>
</dbReference>
<keyword evidence="7" id="KW-0833">Ubl conjugation pathway</keyword>
<dbReference type="PROSITE" id="PS50089">
    <property type="entry name" value="ZF_RING_2"/>
    <property type="match status" value="1"/>
</dbReference>
<dbReference type="Pfam" id="PF22191">
    <property type="entry name" value="IBR_1"/>
    <property type="match status" value="1"/>
</dbReference>
<dbReference type="PROSITE" id="PS51873">
    <property type="entry name" value="TRIAD"/>
    <property type="match status" value="1"/>
</dbReference>
<organism evidence="13 14">
    <name type="scientific">Zymoseptoria tritici ST99CH_1A5</name>
    <dbReference type="NCBI Taxonomy" id="1276529"/>
    <lineage>
        <taxon>Eukaryota</taxon>
        <taxon>Fungi</taxon>
        <taxon>Dikarya</taxon>
        <taxon>Ascomycota</taxon>
        <taxon>Pezizomycotina</taxon>
        <taxon>Dothideomycetes</taxon>
        <taxon>Dothideomycetidae</taxon>
        <taxon>Mycosphaerellales</taxon>
        <taxon>Mycosphaerellaceae</taxon>
        <taxon>Zymoseptoria</taxon>
    </lineage>
</organism>
<dbReference type="Gene3D" id="1.20.120.1750">
    <property type="match status" value="1"/>
</dbReference>
<dbReference type="EC" id="2.3.2.31" evidence="2"/>
<dbReference type="Pfam" id="PF01485">
    <property type="entry name" value="IBR"/>
    <property type="match status" value="1"/>
</dbReference>
<protein>
    <recommendedName>
        <fullName evidence="2">RBR-type E3 ubiquitin transferase</fullName>
        <ecNumber evidence="2">2.3.2.31</ecNumber>
    </recommendedName>
</protein>
<name>A0A1Y6LTI9_ZYMTR</name>
<dbReference type="InterPro" id="IPR031127">
    <property type="entry name" value="E3_UB_ligase_RBR"/>
</dbReference>
<evidence type="ECO:0000256" key="1">
    <source>
        <dbReference type="ARBA" id="ARBA00001798"/>
    </source>
</evidence>
<keyword evidence="6 9" id="KW-0863">Zinc-finger</keyword>
<accession>A0A1Y6LTI9</accession>
<dbReference type="PROSITE" id="PS00028">
    <property type="entry name" value="ZINC_FINGER_C2H2_1"/>
    <property type="match status" value="1"/>
</dbReference>
<keyword evidence="3" id="KW-0808">Transferase</keyword>
<feature type="region of interest" description="Disordered" evidence="10">
    <location>
        <begin position="1"/>
        <end position="37"/>
    </location>
</feature>
<evidence type="ECO:0000313" key="13">
    <source>
        <dbReference type="EMBL" id="SMY27682.1"/>
    </source>
</evidence>
<dbReference type="GO" id="GO:0061630">
    <property type="term" value="F:ubiquitin protein ligase activity"/>
    <property type="evidence" value="ECO:0007669"/>
    <property type="project" value="UniProtKB-EC"/>
</dbReference>
<dbReference type="InterPro" id="IPR013083">
    <property type="entry name" value="Znf_RING/FYVE/PHD"/>
</dbReference>
<evidence type="ECO:0000256" key="5">
    <source>
        <dbReference type="ARBA" id="ARBA00022737"/>
    </source>
</evidence>
<evidence type="ECO:0000256" key="6">
    <source>
        <dbReference type="ARBA" id="ARBA00022771"/>
    </source>
</evidence>
<evidence type="ECO:0000256" key="9">
    <source>
        <dbReference type="PROSITE-ProRule" id="PRU00175"/>
    </source>
</evidence>
<dbReference type="CDD" id="cd20335">
    <property type="entry name" value="BRcat_RBR"/>
    <property type="match status" value="1"/>
</dbReference>
<dbReference type="EMBL" id="LT882684">
    <property type="protein sequence ID" value="SMY27682.1"/>
    <property type="molecule type" value="Genomic_DNA"/>
</dbReference>
<comment type="catalytic activity">
    <reaction evidence="1">
        <text>[E2 ubiquitin-conjugating enzyme]-S-ubiquitinyl-L-cysteine + [acceptor protein]-L-lysine = [E2 ubiquitin-conjugating enzyme]-L-cysteine + [acceptor protein]-N(6)-ubiquitinyl-L-lysine.</text>
        <dbReference type="EC" id="2.3.2.31"/>
    </reaction>
</comment>
<dbReference type="InterPro" id="IPR013087">
    <property type="entry name" value="Znf_C2H2_type"/>
</dbReference>
<dbReference type="PANTHER" id="PTHR11685">
    <property type="entry name" value="RBR FAMILY RING FINGER AND IBR DOMAIN-CONTAINING"/>
    <property type="match status" value="1"/>
</dbReference>
<evidence type="ECO:0000256" key="2">
    <source>
        <dbReference type="ARBA" id="ARBA00012251"/>
    </source>
</evidence>
<dbReference type="GO" id="GO:0008270">
    <property type="term" value="F:zinc ion binding"/>
    <property type="evidence" value="ECO:0007669"/>
    <property type="project" value="UniProtKB-KW"/>
</dbReference>
<evidence type="ECO:0000256" key="3">
    <source>
        <dbReference type="ARBA" id="ARBA00022679"/>
    </source>
</evidence>
<evidence type="ECO:0000256" key="7">
    <source>
        <dbReference type="ARBA" id="ARBA00022786"/>
    </source>
</evidence>
<evidence type="ECO:0000256" key="8">
    <source>
        <dbReference type="ARBA" id="ARBA00022833"/>
    </source>
</evidence>
<dbReference type="GO" id="GO:0016567">
    <property type="term" value="P:protein ubiquitination"/>
    <property type="evidence" value="ECO:0007669"/>
    <property type="project" value="InterPro"/>
</dbReference>
<evidence type="ECO:0000259" key="11">
    <source>
        <dbReference type="PROSITE" id="PS50089"/>
    </source>
</evidence>
<dbReference type="Gene3D" id="3.30.40.10">
    <property type="entry name" value="Zinc/RING finger domain, C3HC4 (zinc finger)"/>
    <property type="match status" value="1"/>
</dbReference>
<proteinExistence type="predicted"/>
<keyword evidence="8" id="KW-0862">Zinc</keyword>
<evidence type="ECO:0000256" key="10">
    <source>
        <dbReference type="SAM" id="MobiDB-lite"/>
    </source>
</evidence>
<evidence type="ECO:0000256" key="4">
    <source>
        <dbReference type="ARBA" id="ARBA00022723"/>
    </source>
</evidence>
<keyword evidence="4" id="KW-0479">Metal-binding</keyword>
<dbReference type="CDD" id="cd22585">
    <property type="entry name" value="Rcat_RBR_DEAH12-like"/>
    <property type="match status" value="1"/>
</dbReference>
<gene>
    <name evidence="13" type="ORF">ZT1A5_G9127</name>
</gene>
<dbReference type="InterPro" id="IPR002867">
    <property type="entry name" value="IBR_dom"/>
</dbReference>
<dbReference type="SMART" id="SM00647">
    <property type="entry name" value="IBR"/>
    <property type="match status" value="2"/>
</dbReference>
<feature type="domain" description="RING-type" evidence="11">
    <location>
        <begin position="526"/>
        <end position="563"/>
    </location>
</feature>
<keyword evidence="5" id="KW-0677">Repeat</keyword>
<dbReference type="AlphaFoldDB" id="A0A1Y6LTI9"/>
<evidence type="ECO:0000313" key="14">
    <source>
        <dbReference type="Proteomes" id="UP000215453"/>
    </source>
</evidence>
<reference evidence="13 14" key="1">
    <citation type="submission" date="2016-10" db="EMBL/GenBank/DDBJ databases">
        <authorList>
            <person name="Varghese N."/>
        </authorList>
    </citation>
    <scope>NUCLEOTIDE SEQUENCE [LARGE SCALE GENOMIC DNA]</scope>
</reference>
<dbReference type="InterPro" id="IPR044066">
    <property type="entry name" value="TRIAD_supradom"/>
</dbReference>
<dbReference type="CDD" id="cd16449">
    <property type="entry name" value="RING-HC"/>
    <property type="match status" value="1"/>
</dbReference>
<dbReference type="SUPFAM" id="SSF57850">
    <property type="entry name" value="RING/U-box"/>
    <property type="match status" value="2"/>
</dbReference>
<feature type="domain" description="RING-type" evidence="12">
    <location>
        <begin position="522"/>
        <end position="736"/>
    </location>
</feature>
<dbReference type="Proteomes" id="UP000215453">
    <property type="component" value="Chromosome 9"/>
</dbReference>
<sequence length="760" mass="85792">MVYFRKHDNKHDADTPRIRWGECERQGQMKDDKHDADTPQISADYHSTTIPPPDVAAIFARFGIDSPRIVATRRVVTPLHDAVYLTLRGRDKASDLVKTFSDRKDFEEDGPFRYVTAASVPPRLPLGSSPMRHVSRRKVRVSWLRPFSQVWLHFENEETATRAFFSWNDDSLEPRDSSVGGPRLHVFKPPGCEGKFLVSWQIGLSSGRRDLSSAEIRSLFSTEYQPTRIKIKPGAANKFDEEAAPDAVMRLMTPFGGDGGRPRDSWNHNDRTYMDFIFKGEDEARRAVQQLRATEREFLGGQTMQMDIVHSAQIQVLTDVYDAMEGDVQEILPKSTKALSMTAISEKMADGRFTRIKVTGMKEDEVAGTMRKIEEVVAGKVIKDRVHGDARPFWNTLLVETKVAKMIEKEMEDTHGVLIKTNKFRREMRYFGPGLLFADVEMDLVELVTTTTRETFCYHLNREEFLWVRREGFEILKSAIGNEVVFFDPKIKPHIVTVIGSRWQYREIRTMISQHTSSVVASPTDCIICECEAEGPITLPCGHRYCTFCFNNMCLSAAGPITCNATATCDTVLDLHFIENNLSSIDFESVLQVSFATYIAKNRPLFRPCPTPECQNLYEPTTAISTQETCVQCLLRTCTLCHGQHPTSPCPIEAGLQTEDQMALKAWKENEDVKDCPACGSPIEKDGGCNHIFCLHCKSHICWNCLKIFPTSGECYDHLDLVHGGNGLVAVLDQDLVAEDAEARAELELNRLLDAARGIV</sequence>
<evidence type="ECO:0000259" key="12">
    <source>
        <dbReference type="PROSITE" id="PS51873"/>
    </source>
</evidence>